<sequence>MIKHQEERLKKQRRKGGFDYPKSSETAEANKRTLEIEVDKDDRLDIELPEEKKFNEEKIVDKMVKPDIEVFLNSSLSTLSGEPDVLIMGALNDYLEEKQRELEKLPMEQAEKERLAEEQRQREAEKAASEADRAQARAETEKRRGMLQELMKKTARSVDDVWYIEPSEFKGEDMVKLYLTKVQFVSSDTREAAWWSANGMFK</sequence>
<gene>
    <name evidence="1" type="ORF">D5086_021351</name>
</gene>
<name>A0ACC4BBX1_POPAL</name>
<keyword evidence="2" id="KW-1185">Reference proteome</keyword>
<proteinExistence type="predicted"/>
<accession>A0ACC4BBX1</accession>
<dbReference type="Proteomes" id="UP000309997">
    <property type="component" value="Unassembled WGS sequence"/>
</dbReference>
<comment type="caution">
    <text evidence="1">The sequence shown here is derived from an EMBL/GenBank/DDBJ whole genome shotgun (WGS) entry which is preliminary data.</text>
</comment>
<evidence type="ECO:0000313" key="2">
    <source>
        <dbReference type="Proteomes" id="UP000309997"/>
    </source>
</evidence>
<dbReference type="EMBL" id="RCHU02000011">
    <property type="protein sequence ID" value="KAL3576068.1"/>
    <property type="molecule type" value="Genomic_DNA"/>
</dbReference>
<organism evidence="1 2">
    <name type="scientific">Populus alba</name>
    <name type="common">White poplar</name>
    <dbReference type="NCBI Taxonomy" id="43335"/>
    <lineage>
        <taxon>Eukaryota</taxon>
        <taxon>Viridiplantae</taxon>
        <taxon>Streptophyta</taxon>
        <taxon>Embryophyta</taxon>
        <taxon>Tracheophyta</taxon>
        <taxon>Spermatophyta</taxon>
        <taxon>Magnoliopsida</taxon>
        <taxon>eudicotyledons</taxon>
        <taxon>Gunneridae</taxon>
        <taxon>Pentapetalae</taxon>
        <taxon>rosids</taxon>
        <taxon>fabids</taxon>
        <taxon>Malpighiales</taxon>
        <taxon>Salicaceae</taxon>
        <taxon>Saliceae</taxon>
        <taxon>Populus</taxon>
    </lineage>
</organism>
<protein>
    <submittedName>
        <fullName evidence="1">Uncharacterized protein</fullName>
    </submittedName>
</protein>
<evidence type="ECO:0000313" key="1">
    <source>
        <dbReference type="EMBL" id="KAL3576068.1"/>
    </source>
</evidence>
<reference evidence="1 2" key="1">
    <citation type="journal article" date="2024" name="Plant Biotechnol. J.">
        <title>Genome and CRISPR/Cas9 system of a widespread forest tree (Populus alba) in the world.</title>
        <authorList>
            <person name="Liu Y.J."/>
            <person name="Jiang P.F."/>
            <person name="Han X.M."/>
            <person name="Li X.Y."/>
            <person name="Wang H.M."/>
            <person name="Wang Y.J."/>
            <person name="Wang X.X."/>
            <person name="Zeng Q.Y."/>
        </authorList>
    </citation>
    <scope>NUCLEOTIDE SEQUENCE [LARGE SCALE GENOMIC DNA]</scope>
    <source>
        <strain evidence="2">cv. PAL-ZL1</strain>
    </source>
</reference>